<comment type="caution">
    <text evidence="1">The sequence shown here is derived from an EMBL/GenBank/DDBJ whole genome shotgun (WGS) entry which is preliminary data.</text>
</comment>
<evidence type="ECO:0000313" key="1">
    <source>
        <dbReference type="EMBL" id="VEL20093.1"/>
    </source>
</evidence>
<name>A0A448WTX5_9PLAT</name>
<evidence type="ECO:0000313" key="2">
    <source>
        <dbReference type="Proteomes" id="UP000784294"/>
    </source>
</evidence>
<keyword evidence="2" id="KW-1185">Reference proteome</keyword>
<dbReference type="Proteomes" id="UP000784294">
    <property type="component" value="Unassembled WGS sequence"/>
</dbReference>
<dbReference type="EMBL" id="CAAALY010044684">
    <property type="protein sequence ID" value="VEL20093.1"/>
    <property type="molecule type" value="Genomic_DNA"/>
</dbReference>
<dbReference type="PANTHER" id="PTHR46478">
    <property type="entry name" value="VON WILLEBRAND FACTOR A DOMAIN-CONTAINING PROTEIN 3A"/>
    <property type="match status" value="1"/>
</dbReference>
<dbReference type="OrthoDB" id="299997at2759"/>
<gene>
    <name evidence="1" type="ORF">PXEA_LOCUS13533</name>
</gene>
<protein>
    <recommendedName>
        <fullName evidence="3">Proteasome assembly chaperone 1</fullName>
    </recommendedName>
</protein>
<accession>A0A448WTX5</accession>
<dbReference type="AlphaFoldDB" id="A0A448WTX5"/>
<sequence>MQSVKILSFPRYTFDRLLIVCGSCPDQNSDILIDFVEEAMAGLTAPQLHVVAYDCQSPAVNAMLAGLAGITEDSIYHCYTADSVAGIYTSDEIVRLLAELNRCQVS</sequence>
<organism evidence="1 2">
    <name type="scientific">Protopolystoma xenopodis</name>
    <dbReference type="NCBI Taxonomy" id="117903"/>
    <lineage>
        <taxon>Eukaryota</taxon>
        <taxon>Metazoa</taxon>
        <taxon>Spiralia</taxon>
        <taxon>Lophotrochozoa</taxon>
        <taxon>Platyhelminthes</taxon>
        <taxon>Monogenea</taxon>
        <taxon>Polyopisthocotylea</taxon>
        <taxon>Polystomatidea</taxon>
        <taxon>Polystomatidae</taxon>
        <taxon>Protopolystoma</taxon>
    </lineage>
</organism>
<reference evidence="1" key="1">
    <citation type="submission" date="2018-11" db="EMBL/GenBank/DDBJ databases">
        <authorList>
            <consortium name="Pathogen Informatics"/>
        </authorList>
    </citation>
    <scope>NUCLEOTIDE SEQUENCE</scope>
</reference>
<proteinExistence type="predicted"/>
<dbReference type="PANTHER" id="PTHR46478:SF1">
    <property type="entry name" value="VON WILLEBRAND FACTOR A DOMAIN-CONTAINING PROTEIN 3A"/>
    <property type="match status" value="1"/>
</dbReference>
<evidence type="ECO:0008006" key="3">
    <source>
        <dbReference type="Google" id="ProtNLM"/>
    </source>
</evidence>